<feature type="transmembrane region" description="Helical" evidence="1">
    <location>
        <begin position="12"/>
        <end position="35"/>
    </location>
</feature>
<evidence type="ECO:0000313" key="2">
    <source>
        <dbReference type="EMBL" id="MDM5147782.1"/>
    </source>
</evidence>
<dbReference type="Proteomes" id="UP001168167">
    <property type="component" value="Unassembled WGS sequence"/>
</dbReference>
<accession>A0ABT7QM60</accession>
<feature type="transmembrane region" description="Helical" evidence="1">
    <location>
        <begin position="47"/>
        <end position="66"/>
    </location>
</feature>
<reference evidence="2" key="2">
    <citation type="journal article" date="2023" name="Microbiome">
        <title>Synthase-selected sorting approach identifies a beta-lactone synthase in a nudibranch symbiotic bacterium.</title>
        <authorList>
            <person name="Dzunkova M."/>
            <person name="La Clair J.J."/>
            <person name="Tyml T."/>
            <person name="Doud D."/>
            <person name="Schulz F."/>
            <person name="Piquer-Esteban S."/>
            <person name="Porcel Sanchis D."/>
            <person name="Osborn A."/>
            <person name="Robinson D."/>
            <person name="Louie K.B."/>
            <person name="Bowen B.P."/>
            <person name="Bowers R.M."/>
            <person name="Lee J."/>
            <person name="Arnau V."/>
            <person name="Diaz-Villanueva W."/>
            <person name="Stepanauskas R."/>
            <person name="Gosliner T."/>
            <person name="Date S.V."/>
            <person name="Northen T.R."/>
            <person name="Cheng J.F."/>
            <person name="Burkart M.D."/>
            <person name="Woyke T."/>
        </authorList>
    </citation>
    <scope>NUCLEOTIDE SEQUENCE</scope>
    <source>
        <strain evidence="2">Df01</strain>
    </source>
</reference>
<keyword evidence="1" id="KW-0812">Transmembrane</keyword>
<reference evidence="2" key="1">
    <citation type="submission" date="2022-08" db="EMBL/GenBank/DDBJ databases">
        <authorList>
            <person name="Dzunkova M."/>
            <person name="La Clair J."/>
            <person name="Tyml T."/>
            <person name="Doud D."/>
            <person name="Schulz F."/>
            <person name="Piquer S."/>
            <person name="Porcel Sanchis D."/>
            <person name="Osborn A."/>
            <person name="Robinson D."/>
            <person name="Louie K.B."/>
            <person name="Bowen B.P."/>
            <person name="Bowers R."/>
            <person name="Lee J."/>
            <person name="Arnau Llombart V."/>
            <person name="Diaz Villanueva W."/>
            <person name="Gosliner T."/>
            <person name="Northen T."/>
            <person name="Cheng J.-F."/>
            <person name="Burkart M.D."/>
            <person name="Woyke T."/>
        </authorList>
    </citation>
    <scope>NUCLEOTIDE SEQUENCE</scope>
    <source>
        <strain evidence="2">Df01</strain>
    </source>
</reference>
<sequence length="97" mass="10958">MNNIIKLPSYGYLCFFCQSINLIAAVISVAVVAPAETKYRQMILCYRALWDAIFIFTYGTHFAFMLIKKYERVFLFTGGVVVVTASTVSSQLRDIAN</sequence>
<gene>
    <name evidence="2" type="ORF">NQX30_05300</name>
</gene>
<evidence type="ECO:0000313" key="3">
    <source>
        <dbReference type="Proteomes" id="UP001168167"/>
    </source>
</evidence>
<name>A0ABT7QM60_9GAMM</name>
<proteinExistence type="predicted"/>
<keyword evidence="1" id="KW-0472">Membrane</keyword>
<keyword evidence="3" id="KW-1185">Reference proteome</keyword>
<dbReference type="EMBL" id="JANQAO010000003">
    <property type="protein sequence ID" value="MDM5147782.1"/>
    <property type="molecule type" value="Genomic_DNA"/>
</dbReference>
<feature type="transmembrane region" description="Helical" evidence="1">
    <location>
        <begin position="73"/>
        <end position="92"/>
    </location>
</feature>
<comment type="caution">
    <text evidence="2">The sequence shown here is derived from an EMBL/GenBank/DDBJ whole genome shotgun (WGS) entry which is preliminary data.</text>
</comment>
<protein>
    <submittedName>
        <fullName evidence="2">Uncharacterized protein</fullName>
    </submittedName>
</protein>
<keyword evidence="1" id="KW-1133">Transmembrane helix</keyword>
<evidence type="ECO:0000256" key="1">
    <source>
        <dbReference type="SAM" id="Phobius"/>
    </source>
</evidence>
<organism evidence="2 3">
    <name type="scientific">Candidatus Doriopsillibacter californiensis</name>
    <dbReference type="NCBI Taxonomy" id="2970740"/>
    <lineage>
        <taxon>Bacteria</taxon>
        <taxon>Pseudomonadati</taxon>
        <taxon>Pseudomonadota</taxon>
        <taxon>Gammaproteobacteria</taxon>
        <taxon>Candidatus Tethybacterales</taxon>
        <taxon>Candidatus Persebacteraceae</taxon>
        <taxon>Candidatus Doriopsillibacter</taxon>
    </lineage>
</organism>